<sequence length="72" mass="8219">MEVGSLSSENIVLLYVLWSWINYSDSYINELSDPNPKIYYTNSVQNTTIPRVLLITMIRELGCSSNPVVHLN</sequence>
<organism evidence="1 2">
    <name type="scientific">Arxiozyma heterogenica</name>
    <dbReference type="NCBI Taxonomy" id="278026"/>
    <lineage>
        <taxon>Eukaryota</taxon>
        <taxon>Fungi</taxon>
        <taxon>Dikarya</taxon>
        <taxon>Ascomycota</taxon>
        <taxon>Saccharomycotina</taxon>
        <taxon>Saccharomycetes</taxon>
        <taxon>Saccharomycetales</taxon>
        <taxon>Saccharomycetaceae</taxon>
        <taxon>Arxiozyma</taxon>
    </lineage>
</organism>
<gene>
    <name evidence="1" type="ORF">RI543_005039</name>
</gene>
<evidence type="ECO:0000313" key="1">
    <source>
        <dbReference type="EMBL" id="KAK5773728.1"/>
    </source>
</evidence>
<keyword evidence="2" id="KW-1185">Reference proteome</keyword>
<reference evidence="2" key="1">
    <citation type="submission" date="2023-07" db="EMBL/GenBank/DDBJ databases">
        <title>A draft genome of Kazachstania heterogenica Y-27499.</title>
        <authorList>
            <person name="Donic C."/>
            <person name="Kralova J.S."/>
            <person name="Fidel L."/>
            <person name="Ben-Dor S."/>
            <person name="Jung S."/>
        </authorList>
    </citation>
    <scope>NUCLEOTIDE SEQUENCE [LARGE SCALE GENOMIC DNA]</scope>
    <source>
        <strain evidence="2">Y27499</strain>
    </source>
</reference>
<proteinExistence type="predicted"/>
<evidence type="ECO:0000313" key="2">
    <source>
        <dbReference type="Proteomes" id="UP001306508"/>
    </source>
</evidence>
<dbReference type="AlphaFoldDB" id="A0AAN7WRM7"/>
<accession>A0AAN7WRM7</accession>
<protein>
    <submittedName>
        <fullName evidence="1">Uncharacterized protein</fullName>
    </submittedName>
</protein>
<dbReference type="EMBL" id="JAWIZZ010000071">
    <property type="protein sequence ID" value="KAK5773728.1"/>
    <property type="molecule type" value="Genomic_DNA"/>
</dbReference>
<comment type="caution">
    <text evidence="1">The sequence shown here is derived from an EMBL/GenBank/DDBJ whole genome shotgun (WGS) entry which is preliminary data.</text>
</comment>
<name>A0AAN7WRM7_9SACH</name>
<dbReference type="Proteomes" id="UP001306508">
    <property type="component" value="Unassembled WGS sequence"/>
</dbReference>